<proteinExistence type="predicted"/>
<gene>
    <name evidence="1" type="ORF">ATK36_2266</name>
</gene>
<sequence>MPVVVRGAGLGAALGLVVPGLAVWPVVCRSVVAVLVEVGRSLAVAVLVVRRSLAVVGRRSPVPVVAVLVVDRSLVSAGSGRSLVLGPVAALCLVRRQIQGRFGALVPGNVVMPVWCRIRVPVVMPRLSRGRHGVLVLGNVLTPQ</sequence>
<protein>
    <submittedName>
        <fullName evidence="1">Uncharacterized protein</fullName>
    </submittedName>
</protein>
<dbReference type="EMBL" id="PDJK01000002">
    <property type="protein sequence ID" value="PFG47233.1"/>
    <property type="molecule type" value="Genomic_DNA"/>
</dbReference>
<comment type="caution">
    <text evidence="1">The sequence shown here is derived from an EMBL/GenBank/DDBJ whole genome shotgun (WGS) entry which is preliminary data.</text>
</comment>
<keyword evidence="2" id="KW-1185">Reference proteome</keyword>
<evidence type="ECO:0000313" key="1">
    <source>
        <dbReference type="EMBL" id="PFG47233.1"/>
    </source>
</evidence>
<dbReference type="AlphaFoldDB" id="A0A2A9F8E0"/>
<evidence type="ECO:0000313" key="2">
    <source>
        <dbReference type="Proteomes" id="UP000243542"/>
    </source>
</evidence>
<name>A0A2A9F8E0_9PSEU</name>
<reference evidence="1 2" key="1">
    <citation type="submission" date="2017-10" db="EMBL/GenBank/DDBJ databases">
        <title>Sequencing the genomes of 1000 actinobacteria strains.</title>
        <authorList>
            <person name="Klenk H.-P."/>
        </authorList>
    </citation>
    <scope>NUCLEOTIDE SEQUENCE [LARGE SCALE GENOMIC DNA]</scope>
    <source>
        <strain evidence="1 2">DSM 46092</strain>
    </source>
</reference>
<accession>A0A2A9F8E0</accession>
<organism evidence="1 2">
    <name type="scientific">Amycolatopsis sulphurea</name>
    <dbReference type="NCBI Taxonomy" id="76022"/>
    <lineage>
        <taxon>Bacteria</taxon>
        <taxon>Bacillati</taxon>
        <taxon>Actinomycetota</taxon>
        <taxon>Actinomycetes</taxon>
        <taxon>Pseudonocardiales</taxon>
        <taxon>Pseudonocardiaceae</taxon>
        <taxon>Amycolatopsis</taxon>
    </lineage>
</organism>
<dbReference type="Proteomes" id="UP000243542">
    <property type="component" value="Unassembled WGS sequence"/>
</dbReference>